<reference evidence="1" key="2">
    <citation type="submission" date="2020-11" db="EMBL/GenBank/DDBJ databases">
        <authorList>
            <person name="McCartney M.A."/>
            <person name="Auch B."/>
            <person name="Kono T."/>
            <person name="Mallez S."/>
            <person name="Becker A."/>
            <person name="Gohl D.M."/>
            <person name="Silverstein K.A.T."/>
            <person name="Koren S."/>
            <person name="Bechman K.B."/>
            <person name="Herman A."/>
            <person name="Abrahante J.E."/>
            <person name="Garbe J."/>
        </authorList>
    </citation>
    <scope>NUCLEOTIDE SEQUENCE</scope>
    <source>
        <strain evidence="1">Duluth1</strain>
        <tissue evidence="1">Whole animal</tissue>
    </source>
</reference>
<organism evidence="1 2">
    <name type="scientific">Dreissena polymorpha</name>
    <name type="common">Zebra mussel</name>
    <name type="synonym">Mytilus polymorpha</name>
    <dbReference type="NCBI Taxonomy" id="45954"/>
    <lineage>
        <taxon>Eukaryota</taxon>
        <taxon>Metazoa</taxon>
        <taxon>Spiralia</taxon>
        <taxon>Lophotrochozoa</taxon>
        <taxon>Mollusca</taxon>
        <taxon>Bivalvia</taxon>
        <taxon>Autobranchia</taxon>
        <taxon>Heteroconchia</taxon>
        <taxon>Euheterodonta</taxon>
        <taxon>Imparidentia</taxon>
        <taxon>Neoheterodontei</taxon>
        <taxon>Myida</taxon>
        <taxon>Dreissenoidea</taxon>
        <taxon>Dreissenidae</taxon>
        <taxon>Dreissena</taxon>
    </lineage>
</organism>
<sequence>MNSDLPSLGVISYATREATVVTYKCPPGVALKKAPKAGRDPAETFLGNRIYVLLTYRLRRRRPT</sequence>
<protein>
    <submittedName>
        <fullName evidence="1">Uncharacterized protein</fullName>
    </submittedName>
</protein>
<comment type="caution">
    <text evidence="1">The sequence shown here is derived from an EMBL/GenBank/DDBJ whole genome shotgun (WGS) entry which is preliminary data.</text>
</comment>
<evidence type="ECO:0000313" key="2">
    <source>
        <dbReference type="Proteomes" id="UP000828390"/>
    </source>
</evidence>
<keyword evidence="2" id="KW-1185">Reference proteome</keyword>
<evidence type="ECO:0000313" key="1">
    <source>
        <dbReference type="EMBL" id="KAH3791216.1"/>
    </source>
</evidence>
<reference evidence="1" key="1">
    <citation type="journal article" date="2019" name="bioRxiv">
        <title>The Genome of the Zebra Mussel, Dreissena polymorpha: A Resource for Invasive Species Research.</title>
        <authorList>
            <person name="McCartney M.A."/>
            <person name="Auch B."/>
            <person name="Kono T."/>
            <person name="Mallez S."/>
            <person name="Zhang Y."/>
            <person name="Obille A."/>
            <person name="Becker A."/>
            <person name="Abrahante J.E."/>
            <person name="Garbe J."/>
            <person name="Badalamenti J.P."/>
            <person name="Herman A."/>
            <person name="Mangelson H."/>
            <person name="Liachko I."/>
            <person name="Sullivan S."/>
            <person name="Sone E.D."/>
            <person name="Koren S."/>
            <person name="Silverstein K.A.T."/>
            <person name="Beckman K.B."/>
            <person name="Gohl D.M."/>
        </authorList>
    </citation>
    <scope>NUCLEOTIDE SEQUENCE</scope>
    <source>
        <strain evidence="1">Duluth1</strain>
        <tissue evidence="1">Whole animal</tissue>
    </source>
</reference>
<gene>
    <name evidence="1" type="ORF">DPMN_144697</name>
</gene>
<dbReference type="EMBL" id="JAIWYP010000007">
    <property type="protein sequence ID" value="KAH3791216.1"/>
    <property type="molecule type" value="Genomic_DNA"/>
</dbReference>
<dbReference type="Proteomes" id="UP000828390">
    <property type="component" value="Unassembled WGS sequence"/>
</dbReference>
<accession>A0A9D4F6Z1</accession>
<name>A0A9D4F6Z1_DREPO</name>
<proteinExistence type="predicted"/>
<dbReference type="AlphaFoldDB" id="A0A9D4F6Z1"/>